<reference evidence="1" key="1">
    <citation type="submission" date="2015-04" db="EMBL/GenBank/DDBJ databases">
        <title>The genome sequence of the plant pathogenic Rhizarian Plasmodiophora brassicae reveals insights in its biotrophic life cycle and the origin of chitin synthesis.</title>
        <authorList>
            <person name="Schwelm A."/>
            <person name="Fogelqvist J."/>
            <person name="Knaust A."/>
            <person name="Julke S."/>
            <person name="Lilja T."/>
            <person name="Dhandapani V."/>
            <person name="Bonilla-Rosso G."/>
            <person name="Karlsson M."/>
            <person name="Shevchenko A."/>
            <person name="Choi S.R."/>
            <person name="Kim H.G."/>
            <person name="Park J.Y."/>
            <person name="Lim Y.P."/>
            <person name="Ludwig-Muller J."/>
            <person name="Dixelius C."/>
        </authorList>
    </citation>
    <scope>NUCLEOTIDE SEQUENCE</scope>
    <source>
        <tissue evidence="1">Potato root galls</tissue>
    </source>
</reference>
<protein>
    <submittedName>
        <fullName evidence="1">Uncharacterized protein</fullName>
    </submittedName>
</protein>
<sequence length="202" mass="22737">IPTWKCYTHTPLNFEQTLHGVSSKSATRRRVCYDGSTIVHALPVSSYSFTELNVDNLYLKRVSSDDEYLSKCDDKSHVDCMGHLCINDAGMLLFPGSMCTVMGDLRDRFYKCTAPYVKRRSSAGKEAYCETLRKLIMGKEGNLRGKCCSEGSLRMVILPSWDLAKNEIFVPGYVRGPTRTANESLGAVYRYDTMEEGELDPN</sequence>
<feature type="non-terminal residue" evidence="1">
    <location>
        <position position="1"/>
    </location>
</feature>
<dbReference type="EMBL" id="HACM01011423">
    <property type="protein sequence ID" value="CRZ11865.1"/>
    <property type="molecule type" value="Transcribed_RNA"/>
</dbReference>
<proteinExistence type="predicted"/>
<organism evidence="1">
    <name type="scientific">Spongospora subterranea</name>
    <dbReference type="NCBI Taxonomy" id="70186"/>
    <lineage>
        <taxon>Eukaryota</taxon>
        <taxon>Sar</taxon>
        <taxon>Rhizaria</taxon>
        <taxon>Endomyxa</taxon>
        <taxon>Phytomyxea</taxon>
        <taxon>Plasmodiophorida</taxon>
        <taxon>Plasmodiophoridae</taxon>
        <taxon>Spongospora</taxon>
    </lineage>
</organism>
<dbReference type="AlphaFoldDB" id="A0A0H5RCA7"/>
<accession>A0A0H5RCA7</accession>
<name>A0A0H5RCA7_9EUKA</name>
<evidence type="ECO:0000313" key="1">
    <source>
        <dbReference type="EMBL" id="CRZ11865.1"/>
    </source>
</evidence>